<comment type="caution">
    <text evidence="8">The sequence shown here is derived from an EMBL/GenBank/DDBJ whole genome shotgun (WGS) entry which is preliminary data.</text>
</comment>
<evidence type="ECO:0000256" key="2">
    <source>
        <dbReference type="ARBA" id="ARBA00022475"/>
    </source>
</evidence>
<keyword evidence="5 7" id="KW-1133">Transmembrane helix</keyword>
<feature type="transmembrane region" description="Helical" evidence="7">
    <location>
        <begin position="183"/>
        <end position="202"/>
    </location>
</feature>
<dbReference type="HAMAP" id="MF_01147">
    <property type="entry name" value="Lgt"/>
    <property type="match status" value="1"/>
</dbReference>
<dbReference type="GO" id="GO:0008961">
    <property type="term" value="F:phosphatidylglycerol-prolipoprotein diacylglyceryl transferase activity"/>
    <property type="evidence" value="ECO:0007669"/>
    <property type="project" value="UniProtKB-UniRule"/>
</dbReference>
<keyword evidence="4 7" id="KW-0812">Transmembrane</keyword>
<accession>A0A916ZZM1</accession>
<dbReference type="GO" id="GO:0005886">
    <property type="term" value="C:plasma membrane"/>
    <property type="evidence" value="ECO:0007669"/>
    <property type="project" value="UniProtKB-SubCell"/>
</dbReference>
<dbReference type="PANTHER" id="PTHR30589:SF0">
    <property type="entry name" value="PHOSPHATIDYLGLYCEROL--PROLIPOPROTEIN DIACYLGLYCERYL TRANSFERASE"/>
    <property type="match status" value="1"/>
</dbReference>
<dbReference type="GO" id="GO:0042158">
    <property type="term" value="P:lipoprotein biosynthetic process"/>
    <property type="evidence" value="ECO:0007669"/>
    <property type="project" value="UniProtKB-UniRule"/>
</dbReference>
<comment type="catalytic activity">
    <reaction evidence="7">
        <text>L-cysteinyl-[prolipoprotein] + a 1,2-diacyl-sn-glycero-3-phospho-(1'-sn-glycerol) = an S-1,2-diacyl-sn-glyceryl-L-cysteinyl-[prolipoprotein] + sn-glycerol 1-phosphate + H(+)</text>
        <dbReference type="Rhea" id="RHEA:56712"/>
        <dbReference type="Rhea" id="RHEA-COMP:14679"/>
        <dbReference type="Rhea" id="RHEA-COMP:14680"/>
        <dbReference type="ChEBI" id="CHEBI:15378"/>
        <dbReference type="ChEBI" id="CHEBI:29950"/>
        <dbReference type="ChEBI" id="CHEBI:57685"/>
        <dbReference type="ChEBI" id="CHEBI:64716"/>
        <dbReference type="ChEBI" id="CHEBI:140658"/>
        <dbReference type="EC" id="2.5.1.145"/>
    </reaction>
</comment>
<feature type="transmembrane region" description="Helical" evidence="7">
    <location>
        <begin position="133"/>
        <end position="154"/>
    </location>
</feature>
<organism evidence="8 9">
    <name type="scientific">Psychroflexus salis</name>
    <dbReference type="NCBI Taxonomy" id="1526574"/>
    <lineage>
        <taxon>Bacteria</taxon>
        <taxon>Pseudomonadati</taxon>
        <taxon>Bacteroidota</taxon>
        <taxon>Flavobacteriia</taxon>
        <taxon>Flavobacteriales</taxon>
        <taxon>Flavobacteriaceae</taxon>
        <taxon>Psychroflexus</taxon>
    </lineage>
</organism>
<feature type="transmembrane region" description="Helical" evidence="7">
    <location>
        <begin position="249"/>
        <end position="267"/>
    </location>
</feature>
<name>A0A916ZZM1_9FLAO</name>
<dbReference type="PANTHER" id="PTHR30589">
    <property type="entry name" value="PROLIPOPROTEIN DIACYLGLYCERYL TRANSFERASE"/>
    <property type="match status" value="1"/>
</dbReference>
<reference evidence="8 9" key="1">
    <citation type="journal article" date="2014" name="Int. J. Syst. Evol. Microbiol.">
        <title>Complete genome sequence of Corynebacterium casei LMG S-19264T (=DSM 44701T), isolated from a smear-ripened cheese.</title>
        <authorList>
            <consortium name="US DOE Joint Genome Institute (JGI-PGF)"/>
            <person name="Walter F."/>
            <person name="Albersmeier A."/>
            <person name="Kalinowski J."/>
            <person name="Ruckert C."/>
        </authorList>
    </citation>
    <scope>NUCLEOTIDE SEQUENCE [LARGE SCALE GENOMIC DNA]</scope>
    <source>
        <strain evidence="8 9">CGMCC 1.12925</strain>
    </source>
</reference>
<feature type="binding site" evidence="7">
    <location>
        <position position="149"/>
    </location>
    <ligand>
        <name>a 1,2-diacyl-sn-glycero-3-phospho-(1'-sn-glycerol)</name>
        <dbReference type="ChEBI" id="CHEBI:64716"/>
    </ligand>
</feature>
<feature type="transmembrane region" description="Helical" evidence="7">
    <location>
        <begin position="101"/>
        <end position="121"/>
    </location>
</feature>
<keyword evidence="2 7" id="KW-1003">Cell membrane</keyword>
<evidence type="ECO:0000256" key="1">
    <source>
        <dbReference type="ARBA" id="ARBA00007150"/>
    </source>
</evidence>
<feature type="transmembrane region" description="Helical" evidence="7">
    <location>
        <begin position="20"/>
        <end position="37"/>
    </location>
</feature>
<dbReference type="AlphaFoldDB" id="A0A916ZZM1"/>
<sequence length="276" mass="31678">MLHSITWDPSIGIDLGFLTIRYYSLMFLIAFGSGWYITKKMYEREGLSEKKLDSLFAYVVVGTLLGARLGHVIFYQAELFIEDPLSILLPARFVPEFEFTGFQGLASHGATIGIFIAAFLYSKKILQKHVFWILDRIVVPVSFGAIFVRIGNFLNSEIIGKPTNSDFGVVFVQLGEDFARHPAQLYEAACYALLFVFLYFLYWKTEIRKKLGLTFGIFFSILWIIRFIVEYAKEPQVAERADWLFNTGQLLSLPFIVIGFGIVSWSLQRDKKKQIQ</sequence>
<dbReference type="RefSeq" id="WP_188406874.1">
    <property type="nucleotide sequence ID" value="NZ_BMGL01000013.1"/>
</dbReference>
<keyword evidence="9" id="KW-1185">Reference proteome</keyword>
<evidence type="ECO:0000313" key="9">
    <source>
        <dbReference type="Proteomes" id="UP000599688"/>
    </source>
</evidence>
<proteinExistence type="inferred from homology"/>
<gene>
    <name evidence="7 8" type="primary">lgt</name>
    <name evidence="8" type="ORF">GCM10010831_21580</name>
</gene>
<dbReference type="Proteomes" id="UP000599688">
    <property type="component" value="Unassembled WGS sequence"/>
</dbReference>
<dbReference type="NCBIfam" id="TIGR00544">
    <property type="entry name" value="lgt"/>
    <property type="match status" value="1"/>
</dbReference>
<dbReference type="InterPro" id="IPR001640">
    <property type="entry name" value="Lgt"/>
</dbReference>
<dbReference type="Pfam" id="PF01790">
    <property type="entry name" value="LGT"/>
    <property type="match status" value="1"/>
</dbReference>
<keyword evidence="3 7" id="KW-0808">Transferase</keyword>
<comment type="subcellular location">
    <subcellularLocation>
        <location evidence="7">Cell membrane</location>
        <topology evidence="7">Multi-pass membrane protein</topology>
    </subcellularLocation>
</comment>
<keyword evidence="6 7" id="KW-0472">Membrane</keyword>
<evidence type="ECO:0000256" key="3">
    <source>
        <dbReference type="ARBA" id="ARBA00022679"/>
    </source>
</evidence>
<protein>
    <recommendedName>
        <fullName evidence="7">Phosphatidylglycerol--prolipoprotein diacylglyceryl transferase</fullName>
        <ecNumber evidence="7">2.5.1.145</ecNumber>
    </recommendedName>
</protein>
<evidence type="ECO:0000256" key="6">
    <source>
        <dbReference type="ARBA" id="ARBA00023136"/>
    </source>
</evidence>
<comment type="pathway">
    <text evidence="7">Protein modification; lipoprotein biosynthesis (diacylglyceryl transfer).</text>
</comment>
<evidence type="ECO:0000256" key="5">
    <source>
        <dbReference type="ARBA" id="ARBA00022989"/>
    </source>
</evidence>
<comment type="function">
    <text evidence="7">Catalyzes the transfer of the diacylglyceryl group from phosphatidylglycerol to the sulfhydryl group of the N-terminal cysteine of a prolipoprotein, the first step in the formation of mature lipoproteins.</text>
</comment>
<evidence type="ECO:0000313" key="8">
    <source>
        <dbReference type="EMBL" id="GGE20143.1"/>
    </source>
</evidence>
<dbReference type="EC" id="2.5.1.145" evidence="7"/>
<evidence type="ECO:0000256" key="4">
    <source>
        <dbReference type="ARBA" id="ARBA00022692"/>
    </source>
</evidence>
<feature type="transmembrane region" description="Helical" evidence="7">
    <location>
        <begin position="211"/>
        <end position="229"/>
    </location>
</feature>
<feature type="transmembrane region" description="Helical" evidence="7">
    <location>
        <begin position="58"/>
        <end position="81"/>
    </location>
</feature>
<dbReference type="EMBL" id="BMGL01000013">
    <property type="protein sequence ID" value="GGE20143.1"/>
    <property type="molecule type" value="Genomic_DNA"/>
</dbReference>
<evidence type="ECO:0000256" key="7">
    <source>
        <dbReference type="HAMAP-Rule" id="MF_01147"/>
    </source>
</evidence>
<comment type="similarity">
    <text evidence="1 7">Belongs to the Lgt family.</text>
</comment>